<dbReference type="Proteomes" id="UP000051813">
    <property type="component" value="Unassembled WGS sequence"/>
</dbReference>
<sequence length="69" mass="7875">MRITQLTAIFLRHLANQHWSKVAISGEITVGTLALTVRPAFKTIDNWLKAVSTTFHAQPLWKCEEQLDK</sequence>
<dbReference type="AlphaFoldDB" id="A0A0R2BJW8"/>
<proteinExistence type="predicted"/>
<protein>
    <submittedName>
        <fullName evidence="1">Uncharacterized protein</fullName>
    </submittedName>
</protein>
<dbReference type="RefSeq" id="WP_057753645.1">
    <property type="nucleotide sequence ID" value="NZ_AYYK01000001.1"/>
</dbReference>
<dbReference type="PATRIC" id="fig|1423738.3.peg.529"/>
<keyword evidence="2" id="KW-1185">Reference proteome</keyword>
<accession>A0A0R2BJW8</accession>
<dbReference type="EMBL" id="AYYK01000001">
    <property type="protein sequence ID" value="KRM79822.1"/>
    <property type="molecule type" value="Genomic_DNA"/>
</dbReference>
<organism evidence="1 2">
    <name type="scientific">Lapidilactobacillus dextrinicus DSM 20335</name>
    <dbReference type="NCBI Taxonomy" id="1423738"/>
    <lineage>
        <taxon>Bacteria</taxon>
        <taxon>Bacillati</taxon>
        <taxon>Bacillota</taxon>
        <taxon>Bacilli</taxon>
        <taxon>Lactobacillales</taxon>
        <taxon>Lactobacillaceae</taxon>
        <taxon>Lapidilactobacillus</taxon>
    </lineage>
</organism>
<gene>
    <name evidence="1" type="ORF">FC84_GL000519</name>
</gene>
<evidence type="ECO:0000313" key="2">
    <source>
        <dbReference type="Proteomes" id="UP000051813"/>
    </source>
</evidence>
<reference evidence="1 2" key="1">
    <citation type="journal article" date="2015" name="Genome Announc.">
        <title>Expanding the biotechnology potential of lactobacilli through comparative genomics of 213 strains and associated genera.</title>
        <authorList>
            <person name="Sun Z."/>
            <person name="Harris H.M."/>
            <person name="McCann A."/>
            <person name="Guo C."/>
            <person name="Argimon S."/>
            <person name="Zhang W."/>
            <person name="Yang X."/>
            <person name="Jeffery I.B."/>
            <person name="Cooney J.C."/>
            <person name="Kagawa T.F."/>
            <person name="Liu W."/>
            <person name="Song Y."/>
            <person name="Salvetti E."/>
            <person name="Wrobel A."/>
            <person name="Rasinkangas P."/>
            <person name="Parkhill J."/>
            <person name="Rea M.C."/>
            <person name="O'Sullivan O."/>
            <person name="Ritari J."/>
            <person name="Douillard F.P."/>
            <person name="Paul Ross R."/>
            <person name="Yang R."/>
            <person name="Briner A.E."/>
            <person name="Felis G.E."/>
            <person name="de Vos W.M."/>
            <person name="Barrangou R."/>
            <person name="Klaenhammer T.R."/>
            <person name="Caufield P.W."/>
            <person name="Cui Y."/>
            <person name="Zhang H."/>
            <person name="O'Toole P.W."/>
        </authorList>
    </citation>
    <scope>NUCLEOTIDE SEQUENCE [LARGE SCALE GENOMIC DNA]</scope>
    <source>
        <strain evidence="1 2">DSM 20335</strain>
    </source>
</reference>
<evidence type="ECO:0000313" key="1">
    <source>
        <dbReference type="EMBL" id="KRM79822.1"/>
    </source>
</evidence>
<name>A0A0R2BJW8_9LACO</name>
<comment type="caution">
    <text evidence="1">The sequence shown here is derived from an EMBL/GenBank/DDBJ whole genome shotgun (WGS) entry which is preliminary data.</text>
</comment>